<evidence type="ECO:0000313" key="1">
    <source>
        <dbReference type="EMBL" id="KAI3739507.1"/>
    </source>
</evidence>
<proteinExistence type="predicted"/>
<dbReference type="Proteomes" id="UP001055811">
    <property type="component" value="Linkage Group LG05"/>
</dbReference>
<keyword evidence="2" id="KW-1185">Reference proteome</keyword>
<accession>A0ACB9CYU4</accession>
<dbReference type="EMBL" id="CM042013">
    <property type="protein sequence ID" value="KAI3739507.1"/>
    <property type="molecule type" value="Genomic_DNA"/>
</dbReference>
<protein>
    <submittedName>
        <fullName evidence="1">Uncharacterized protein</fullName>
    </submittedName>
</protein>
<gene>
    <name evidence="1" type="ORF">L2E82_29914</name>
</gene>
<sequence>MQEFYASQGFQPSIPYPTYVPPVPTWFEPPNFLQDYGDGGGTSGSNRRWHSVQQTSFVESVLKTERPITQGELLTNGSQQKLEIATLPKSRPDILEDRDSTIATTPLNRDRGRRRYALH</sequence>
<comment type="caution">
    <text evidence="1">The sequence shown here is derived from an EMBL/GenBank/DDBJ whole genome shotgun (WGS) entry which is preliminary data.</text>
</comment>
<reference evidence="1 2" key="2">
    <citation type="journal article" date="2022" name="Mol. Ecol. Resour.">
        <title>The genomes of chicory, endive, great burdock and yacon provide insights into Asteraceae paleo-polyploidization history and plant inulin production.</title>
        <authorList>
            <person name="Fan W."/>
            <person name="Wang S."/>
            <person name="Wang H."/>
            <person name="Wang A."/>
            <person name="Jiang F."/>
            <person name="Liu H."/>
            <person name="Zhao H."/>
            <person name="Xu D."/>
            <person name="Zhang Y."/>
        </authorList>
    </citation>
    <scope>NUCLEOTIDE SEQUENCE [LARGE SCALE GENOMIC DNA]</scope>
    <source>
        <strain evidence="2">cv. Punajuju</strain>
        <tissue evidence="1">Leaves</tissue>
    </source>
</reference>
<reference evidence="2" key="1">
    <citation type="journal article" date="2022" name="Mol. Ecol. Resour.">
        <title>The genomes of chicory, endive, great burdock and yacon provide insights into Asteraceae palaeo-polyploidization history and plant inulin production.</title>
        <authorList>
            <person name="Fan W."/>
            <person name="Wang S."/>
            <person name="Wang H."/>
            <person name="Wang A."/>
            <person name="Jiang F."/>
            <person name="Liu H."/>
            <person name="Zhao H."/>
            <person name="Xu D."/>
            <person name="Zhang Y."/>
        </authorList>
    </citation>
    <scope>NUCLEOTIDE SEQUENCE [LARGE SCALE GENOMIC DNA]</scope>
    <source>
        <strain evidence="2">cv. Punajuju</strain>
    </source>
</reference>
<evidence type="ECO:0000313" key="2">
    <source>
        <dbReference type="Proteomes" id="UP001055811"/>
    </source>
</evidence>
<name>A0ACB9CYU4_CICIN</name>
<organism evidence="1 2">
    <name type="scientific">Cichorium intybus</name>
    <name type="common">Chicory</name>
    <dbReference type="NCBI Taxonomy" id="13427"/>
    <lineage>
        <taxon>Eukaryota</taxon>
        <taxon>Viridiplantae</taxon>
        <taxon>Streptophyta</taxon>
        <taxon>Embryophyta</taxon>
        <taxon>Tracheophyta</taxon>
        <taxon>Spermatophyta</taxon>
        <taxon>Magnoliopsida</taxon>
        <taxon>eudicotyledons</taxon>
        <taxon>Gunneridae</taxon>
        <taxon>Pentapetalae</taxon>
        <taxon>asterids</taxon>
        <taxon>campanulids</taxon>
        <taxon>Asterales</taxon>
        <taxon>Asteraceae</taxon>
        <taxon>Cichorioideae</taxon>
        <taxon>Cichorieae</taxon>
        <taxon>Cichoriinae</taxon>
        <taxon>Cichorium</taxon>
    </lineage>
</organism>